<evidence type="ECO:0000313" key="2">
    <source>
        <dbReference type="Proteomes" id="UP000727407"/>
    </source>
</evidence>
<proteinExistence type="predicted"/>
<gene>
    <name evidence="1" type="ORF">DAT39_013642</name>
</gene>
<dbReference type="AlphaFoldDB" id="A0A8J4TJM7"/>
<keyword evidence="2" id="KW-1185">Reference proteome</keyword>
<protein>
    <submittedName>
        <fullName evidence="1">Uncharacterized protein</fullName>
    </submittedName>
</protein>
<evidence type="ECO:0000313" key="1">
    <source>
        <dbReference type="EMBL" id="KAF5896650.1"/>
    </source>
</evidence>
<organism evidence="1 2">
    <name type="scientific">Clarias magur</name>
    <name type="common">Asian catfish</name>
    <name type="synonym">Macropteronotus magur</name>
    <dbReference type="NCBI Taxonomy" id="1594786"/>
    <lineage>
        <taxon>Eukaryota</taxon>
        <taxon>Metazoa</taxon>
        <taxon>Chordata</taxon>
        <taxon>Craniata</taxon>
        <taxon>Vertebrata</taxon>
        <taxon>Euteleostomi</taxon>
        <taxon>Actinopterygii</taxon>
        <taxon>Neopterygii</taxon>
        <taxon>Teleostei</taxon>
        <taxon>Ostariophysi</taxon>
        <taxon>Siluriformes</taxon>
        <taxon>Clariidae</taxon>
        <taxon>Clarias</taxon>
    </lineage>
</organism>
<comment type="caution">
    <text evidence="1">The sequence shown here is derived from an EMBL/GenBank/DDBJ whole genome shotgun (WGS) entry which is preliminary data.</text>
</comment>
<name>A0A8J4TJM7_CLAMG</name>
<reference evidence="1" key="1">
    <citation type="submission" date="2020-07" db="EMBL/GenBank/DDBJ databases">
        <title>Clarias magur genome sequencing, assembly and annotation.</title>
        <authorList>
            <person name="Kushwaha B."/>
            <person name="Kumar R."/>
            <person name="Das P."/>
            <person name="Joshi C.G."/>
            <person name="Kumar D."/>
            <person name="Nagpure N.S."/>
            <person name="Pandey M."/>
            <person name="Agarwal S."/>
            <person name="Srivastava S."/>
            <person name="Singh M."/>
            <person name="Sahoo L."/>
            <person name="Jayasankar P."/>
            <person name="Meher P.K."/>
            <person name="Koringa P.G."/>
            <person name="Iquebal M.A."/>
            <person name="Das S.P."/>
            <person name="Bit A."/>
            <person name="Patnaik S."/>
            <person name="Patel N."/>
            <person name="Shah T.M."/>
            <person name="Hinsu A."/>
            <person name="Jena J.K."/>
        </authorList>
    </citation>
    <scope>NUCLEOTIDE SEQUENCE</scope>
    <source>
        <strain evidence="1">CIFAMagur01</strain>
        <tissue evidence="1">Testis</tissue>
    </source>
</reference>
<accession>A0A8J4TJM7</accession>
<dbReference type="Proteomes" id="UP000727407">
    <property type="component" value="Unassembled WGS sequence"/>
</dbReference>
<sequence>MDHSSLFWARTSARPTSTALLSSAATSGRKNLAAPSKGVAELKAQAALQAECQVE</sequence>
<dbReference type="EMBL" id="QNUK01000269">
    <property type="protein sequence ID" value="KAF5896650.1"/>
    <property type="molecule type" value="Genomic_DNA"/>
</dbReference>